<keyword evidence="7" id="KW-0472">Membrane</keyword>
<keyword evidence="10" id="KW-1185">Reference proteome</keyword>
<keyword evidence="4" id="KW-0862">Zinc</keyword>
<evidence type="ECO:0000256" key="6">
    <source>
        <dbReference type="SAM" id="MobiDB-lite"/>
    </source>
</evidence>
<evidence type="ECO:0000313" key="10">
    <source>
        <dbReference type="Proteomes" id="UP000311713"/>
    </source>
</evidence>
<proteinExistence type="predicted"/>
<evidence type="ECO:0000313" key="9">
    <source>
        <dbReference type="EMBL" id="TNM31083.1"/>
    </source>
</evidence>
<feature type="compositionally biased region" description="Low complexity" evidence="6">
    <location>
        <begin position="175"/>
        <end position="193"/>
    </location>
</feature>
<dbReference type="OrthoDB" id="3830613at2"/>
<sequence>MLDEENHEETRRRWPAVTAVAASVVLLAGAFYGVGMAEDDGGGSAGGDEPLALDAREGVGELAVDGASAPAGPALGPLVLEGDPPAAPEAATVHRFGEGGVDAARVAELAADLGLSGEPVASGGSWTVVGTSEGEREGALLVAEEAPGHWFYSLDGTVADVTGTVAEPAGPGITSDGPDASVSSDDASVSSGDMPSSEGMPPADGRPAPSEEDALRAAGPLLDAWGLDEETADASTVNGPHRQVVAEPTVEGLPVAGMELVATVGPDGELLSVSGVLGVPSAGEERPVSDPAAALERVNERIGQGADPAAARDTGRPCLQRSAEGAAPADETPADEASEGEDIEPARPDLPCDAPAADPGEATPATVELGLSLEYSEDEPLLVPAWIFRAEDAEGQRRTVAEPAVEHVPSPVSGDDDARVEEGGGESGEAEEAESAEAVPAEPAEPAELPAAGLSVVDHAPEARTLTVNFWAGVCDTYQVRAHETDEEVVLSVERVGPESDEVCIMLAEQQTDEVTLDEPVGDRRLVDEEGQELTAR</sequence>
<evidence type="ECO:0000256" key="4">
    <source>
        <dbReference type="ARBA" id="ARBA00022833"/>
    </source>
</evidence>
<protein>
    <recommendedName>
        <fullName evidence="8">FTP domain-containing protein</fullName>
    </recommendedName>
</protein>
<dbReference type="GO" id="GO:0006508">
    <property type="term" value="P:proteolysis"/>
    <property type="evidence" value="ECO:0007669"/>
    <property type="project" value="UniProtKB-KW"/>
</dbReference>
<gene>
    <name evidence="9" type="ORF">FH715_10350</name>
</gene>
<evidence type="ECO:0000259" key="8">
    <source>
        <dbReference type="Pfam" id="PF07504"/>
    </source>
</evidence>
<evidence type="ECO:0000256" key="5">
    <source>
        <dbReference type="ARBA" id="ARBA00023049"/>
    </source>
</evidence>
<evidence type="ECO:0000256" key="2">
    <source>
        <dbReference type="ARBA" id="ARBA00022723"/>
    </source>
</evidence>
<dbReference type="GO" id="GO:0008237">
    <property type="term" value="F:metallopeptidase activity"/>
    <property type="evidence" value="ECO:0007669"/>
    <property type="project" value="UniProtKB-KW"/>
</dbReference>
<evidence type="ECO:0000256" key="3">
    <source>
        <dbReference type="ARBA" id="ARBA00022801"/>
    </source>
</evidence>
<dbReference type="Proteomes" id="UP000311713">
    <property type="component" value="Unassembled WGS sequence"/>
</dbReference>
<feature type="compositionally biased region" description="Low complexity" evidence="6">
    <location>
        <begin position="436"/>
        <end position="445"/>
    </location>
</feature>
<organism evidence="9 10">
    <name type="scientific">Streptomyces sedi</name>
    <dbReference type="NCBI Taxonomy" id="555059"/>
    <lineage>
        <taxon>Bacteria</taxon>
        <taxon>Bacillati</taxon>
        <taxon>Actinomycetota</taxon>
        <taxon>Actinomycetes</taxon>
        <taxon>Kitasatosporales</taxon>
        <taxon>Streptomycetaceae</taxon>
        <taxon>Streptomyces</taxon>
    </lineage>
</organism>
<keyword evidence="7" id="KW-0812">Transmembrane</keyword>
<evidence type="ECO:0000256" key="1">
    <source>
        <dbReference type="ARBA" id="ARBA00022670"/>
    </source>
</evidence>
<feature type="compositionally biased region" description="Acidic residues" evidence="6">
    <location>
        <begin position="332"/>
        <end position="343"/>
    </location>
</feature>
<keyword evidence="2" id="KW-0479">Metal-binding</keyword>
<keyword evidence="3" id="KW-0378">Hydrolase</keyword>
<feature type="domain" description="FTP" evidence="8">
    <location>
        <begin position="245"/>
        <end position="275"/>
    </location>
</feature>
<feature type="compositionally biased region" description="Low complexity" evidence="6">
    <location>
        <begin position="349"/>
        <end position="359"/>
    </location>
</feature>
<accession>A0A5C4V5N1</accession>
<dbReference type="GO" id="GO:0046872">
    <property type="term" value="F:metal ion binding"/>
    <property type="evidence" value="ECO:0007669"/>
    <property type="project" value="UniProtKB-KW"/>
</dbReference>
<evidence type="ECO:0000256" key="7">
    <source>
        <dbReference type="SAM" id="Phobius"/>
    </source>
</evidence>
<feature type="region of interest" description="Disordered" evidence="6">
    <location>
        <begin position="301"/>
        <end position="363"/>
    </location>
</feature>
<dbReference type="AlphaFoldDB" id="A0A5C4V5N1"/>
<name>A0A5C4V5N1_9ACTN</name>
<dbReference type="Pfam" id="PF07504">
    <property type="entry name" value="FTP"/>
    <property type="match status" value="1"/>
</dbReference>
<dbReference type="RefSeq" id="WP_139643434.1">
    <property type="nucleotide sequence ID" value="NZ_BAAAZS010000029.1"/>
</dbReference>
<comment type="caution">
    <text evidence="9">The sequence shown here is derived from an EMBL/GenBank/DDBJ whole genome shotgun (WGS) entry which is preliminary data.</text>
</comment>
<keyword evidence="7" id="KW-1133">Transmembrane helix</keyword>
<dbReference type="EMBL" id="VDGT01000006">
    <property type="protein sequence ID" value="TNM31083.1"/>
    <property type="molecule type" value="Genomic_DNA"/>
</dbReference>
<reference evidence="9 10" key="1">
    <citation type="submission" date="2019-06" db="EMBL/GenBank/DDBJ databases">
        <title>Draft genome of Streptomyces sedi sp. JCM16909.</title>
        <authorList>
            <person name="Klykleung N."/>
            <person name="Tanasupawat S."/>
            <person name="Kudo T."/>
            <person name="Yuki M."/>
            <person name="Ohkuma M."/>
        </authorList>
    </citation>
    <scope>NUCLEOTIDE SEQUENCE [LARGE SCALE GENOMIC DNA]</scope>
    <source>
        <strain evidence="9 10">JCM 16909</strain>
    </source>
</reference>
<feature type="transmembrane region" description="Helical" evidence="7">
    <location>
        <begin position="14"/>
        <end position="34"/>
    </location>
</feature>
<feature type="region of interest" description="Disordered" evidence="6">
    <location>
        <begin position="164"/>
        <end position="212"/>
    </location>
</feature>
<feature type="region of interest" description="Disordered" evidence="6">
    <location>
        <begin position="398"/>
        <end position="445"/>
    </location>
</feature>
<keyword evidence="5" id="KW-0482">Metalloprotease</keyword>
<dbReference type="InterPro" id="IPR011096">
    <property type="entry name" value="FTP_domain"/>
</dbReference>
<keyword evidence="1" id="KW-0645">Protease</keyword>